<keyword evidence="1" id="KW-0812">Transmembrane</keyword>
<dbReference type="EMBL" id="BARW01034077">
    <property type="protein sequence ID" value="GAJ03309.1"/>
    <property type="molecule type" value="Genomic_DNA"/>
</dbReference>
<organism evidence="2">
    <name type="scientific">marine sediment metagenome</name>
    <dbReference type="NCBI Taxonomy" id="412755"/>
    <lineage>
        <taxon>unclassified sequences</taxon>
        <taxon>metagenomes</taxon>
        <taxon>ecological metagenomes</taxon>
    </lineage>
</organism>
<feature type="transmembrane region" description="Helical" evidence="1">
    <location>
        <begin position="6"/>
        <end position="24"/>
    </location>
</feature>
<keyword evidence="1" id="KW-0472">Membrane</keyword>
<comment type="caution">
    <text evidence="2">The sequence shown here is derived from an EMBL/GenBank/DDBJ whole genome shotgun (WGS) entry which is preliminary data.</text>
</comment>
<accession>X1TDG3</accession>
<protein>
    <submittedName>
        <fullName evidence="2">Uncharacterized protein</fullName>
    </submittedName>
</protein>
<dbReference type="AlphaFoldDB" id="X1TDG3"/>
<feature type="transmembrane region" description="Helical" evidence="1">
    <location>
        <begin position="64"/>
        <end position="85"/>
    </location>
</feature>
<keyword evidence="1" id="KW-1133">Transmembrane helix</keyword>
<evidence type="ECO:0000313" key="2">
    <source>
        <dbReference type="EMBL" id="GAJ03309.1"/>
    </source>
</evidence>
<evidence type="ECO:0000256" key="1">
    <source>
        <dbReference type="SAM" id="Phobius"/>
    </source>
</evidence>
<name>X1TDG3_9ZZZZ</name>
<sequence>MGLTNILKLLGIVGGIIPIILTLIKEIEIPGWGKEKKQAILDAISLFYDKISEGNTLPITKEKLLGIAGGFVDIVVGFFNLVGWFKHGSPTVSS</sequence>
<proteinExistence type="predicted"/>
<gene>
    <name evidence="2" type="ORF">S12H4_53512</name>
</gene>
<reference evidence="2" key="1">
    <citation type="journal article" date="2014" name="Front. Microbiol.">
        <title>High frequency of phylogenetically diverse reductive dehalogenase-homologous genes in deep subseafloor sedimentary metagenomes.</title>
        <authorList>
            <person name="Kawai M."/>
            <person name="Futagami T."/>
            <person name="Toyoda A."/>
            <person name="Takaki Y."/>
            <person name="Nishi S."/>
            <person name="Hori S."/>
            <person name="Arai W."/>
            <person name="Tsubouchi T."/>
            <person name="Morono Y."/>
            <person name="Uchiyama I."/>
            <person name="Ito T."/>
            <person name="Fujiyama A."/>
            <person name="Inagaki F."/>
            <person name="Takami H."/>
        </authorList>
    </citation>
    <scope>NUCLEOTIDE SEQUENCE</scope>
    <source>
        <strain evidence="2">Expedition CK06-06</strain>
    </source>
</reference>